<organism evidence="2 3">
    <name type="scientific">Toxocara canis</name>
    <name type="common">Canine roundworm</name>
    <dbReference type="NCBI Taxonomy" id="6265"/>
    <lineage>
        <taxon>Eukaryota</taxon>
        <taxon>Metazoa</taxon>
        <taxon>Ecdysozoa</taxon>
        <taxon>Nematoda</taxon>
        <taxon>Chromadorea</taxon>
        <taxon>Rhabditida</taxon>
        <taxon>Spirurina</taxon>
        <taxon>Ascaridomorpha</taxon>
        <taxon>Ascaridoidea</taxon>
        <taxon>Toxocaridae</taxon>
        <taxon>Toxocara</taxon>
    </lineage>
</organism>
<dbReference type="OrthoDB" id="127285at2759"/>
<name>A0A0B2UX21_TOXCA</name>
<feature type="region of interest" description="Disordered" evidence="1">
    <location>
        <begin position="20"/>
        <end position="39"/>
    </location>
</feature>
<comment type="caution">
    <text evidence="2">The sequence shown here is derived from an EMBL/GenBank/DDBJ whole genome shotgun (WGS) entry which is preliminary data.</text>
</comment>
<keyword evidence="3" id="KW-1185">Reference proteome</keyword>
<accession>A0A0B2UX21</accession>
<dbReference type="InterPro" id="IPR008833">
    <property type="entry name" value="Surf2"/>
</dbReference>
<sequence>MNPIIFRPWKLEIPQLFSTPSIQSEPRSSSPSTPEDKQPRIRNTSVIFTLWSSIGFVIFSMQDTKVKDILDAFPVFEPIERNKLRCNITGHELPTRADQLDEYTKTKKFIRAWRIHKIMEKYGEYFDDIGENKYGCKLTMRIVAKDPDDLERHIAGKKFNRALEKGELTHCVFTADD</sequence>
<dbReference type="PANTHER" id="PTHR34348">
    <property type="entry name" value="SURFEIT LOCUS PROTEIN 2"/>
    <property type="match status" value="1"/>
</dbReference>
<evidence type="ECO:0000313" key="3">
    <source>
        <dbReference type="Proteomes" id="UP000031036"/>
    </source>
</evidence>
<dbReference type="EMBL" id="JPKZ01002647">
    <property type="protein sequence ID" value="KHN75611.1"/>
    <property type="molecule type" value="Genomic_DNA"/>
</dbReference>
<dbReference type="Proteomes" id="UP000031036">
    <property type="component" value="Unassembled WGS sequence"/>
</dbReference>
<evidence type="ECO:0000256" key="1">
    <source>
        <dbReference type="SAM" id="MobiDB-lite"/>
    </source>
</evidence>
<dbReference type="AlphaFoldDB" id="A0A0B2UX21"/>
<dbReference type="STRING" id="6265.A0A0B2UX21"/>
<dbReference type="PANTHER" id="PTHR34348:SF1">
    <property type="entry name" value="SURFEIT LOCUS PROTEIN 2"/>
    <property type="match status" value="1"/>
</dbReference>
<reference evidence="2 3" key="1">
    <citation type="submission" date="2014-11" db="EMBL/GenBank/DDBJ databases">
        <title>Genetic blueprint of the zoonotic pathogen Toxocara canis.</title>
        <authorList>
            <person name="Zhu X.-Q."/>
            <person name="Korhonen P.K."/>
            <person name="Cai H."/>
            <person name="Young N.D."/>
            <person name="Nejsum P."/>
            <person name="von Samson-Himmelstjerna G."/>
            <person name="Boag P.R."/>
            <person name="Tan P."/>
            <person name="Li Q."/>
            <person name="Min J."/>
            <person name="Yang Y."/>
            <person name="Wang X."/>
            <person name="Fang X."/>
            <person name="Hall R.S."/>
            <person name="Hofmann A."/>
            <person name="Sternberg P.W."/>
            <person name="Jex A.R."/>
            <person name="Gasser R.B."/>
        </authorList>
    </citation>
    <scope>NUCLEOTIDE SEQUENCE [LARGE SCALE GENOMIC DNA]</scope>
    <source>
        <strain evidence="2">PN_DK_2014</strain>
    </source>
</reference>
<gene>
    <name evidence="2" type="primary">Surf2</name>
    <name evidence="2" type="ORF">Tcan_07329</name>
</gene>
<protein>
    <submittedName>
        <fullName evidence="2">Surfeit locus protein 2</fullName>
    </submittedName>
</protein>
<feature type="compositionally biased region" description="Low complexity" evidence="1">
    <location>
        <begin position="20"/>
        <end position="33"/>
    </location>
</feature>
<dbReference type="Pfam" id="PF05477">
    <property type="entry name" value="SURF2"/>
    <property type="match status" value="1"/>
</dbReference>
<evidence type="ECO:0000313" key="2">
    <source>
        <dbReference type="EMBL" id="KHN75611.1"/>
    </source>
</evidence>
<proteinExistence type="predicted"/>